<dbReference type="AlphaFoldDB" id="A0A1Y2G3J9"/>
<dbReference type="OrthoDB" id="7042322at2759"/>
<dbReference type="InterPro" id="IPR015421">
    <property type="entry name" value="PyrdxlP-dep_Trfase_major"/>
</dbReference>
<feature type="region of interest" description="Disordered" evidence="8">
    <location>
        <begin position="1"/>
        <end position="25"/>
    </location>
</feature>
<gene>
    <name evidence="10" type="ORF">BCR35DRAFT_299529</name>
</gene>
<dbReference type="PIRSF" id="PIRSF000517">
    <property type="entry name" value="Tyr_transaminase"/>
    <property type="match status" value="1"/>
</dbReference>
<dbReference type="Proteomes" id="UP000193467">
    <property type="component" value="Unassembled WGS sequence"/>
</dbReference>
<dbReference type="GO" id="GO:0030170">
    <property type="term" value="F:pyridoxal phosphate binding"/>
    <property type="evidence" value="ECO:0007669"/>
    <property type="project" value="InterPro"/>
</dbReference>
<dbReference type="InParanoid" id="A0A1Y2G3J9"/>
<evidence type="ECO:0000256" key="2">
    <source>
        <dbReference type="ARBA" id="ARBA00007441"/>
    </source>
</evidence>
<keyword evidence="3 10" id="KW-0032">Aminotransferase</keyword>
<evidence type="ECO:0000256" key="6">
    <source>
        <dbReference type="PIRNR" id="PIRNR000517"/>
    </source>
</evidence>
<dbReference type="Gene3D" id="3.40.640.10">
    <property type="entry name" value="Type I PLP-dependent aspartate aminotransferase-like (Major domain)"/>
    <property type="match status" value="1"/>
</dbReference>
<sequence length="453" mass="49300">MSPMAISDPSPAPQTNGAPLKAAKAWQPIKMSSSVRKIGNPIRELMTGIDLGAAPEKGSQKPLLNLGLGDPTVFGNMPPHPAALDAIEASLRSGRADGYPESVGYADARQAVADYFDEGASGNWRITKRDVVMTHGASGALEMALAVLAEQGKNVLFPKPLFTAYETMIATVGAEIRYYDLLPEQNWEVDIASVERLVDENTTCIMLNNPSNPCGSNWSKAHLLDLAAMTKRNQLVVISDEVYAGMAWNVTGEQPTEQTHAQGKFNRGVFTPYASVCGDSPALIVGAVSKRWLAPGWRLGWVIVHDPQSLLDDVRDGLGRWAFRIQGPNSTMQRSLPALLANTPEAFFDETKATLSSVGQQLFARLAKIDGLKPLLPQGAMYLMCGGLENFDFENDRAFVTALHKEELVFILPGSCFRLDGFMRFVTTVPLPVLLDAADRIDAFCQRHRKTVA</sequence>
<name>A0A1Y2G3J9_9BASI</name>
<evidence type="ECO:0000256" key="3">
    <source>
        <dbReference type="ARBA" id="ARBA00022576"/>
    </source>
</evidence>
<dbReference type="Pfam" id="PF00155">
    <property type="entry name" value="Aminotran_1_2"/>
    <property type="match status" value="1"/>
</dbReference>
<feature type="domain" description="Aminotransferase class I/classII large" evidence="9">
    <location>
        <begin position="62"/>
        <end position="440"/>
    </location>
</feature>
<dbReference type="InterPro" id="IPR015422">
    <property type="entry name" value="PyrdxlP-dep_Trfase_small"/>
</dbReference>
<evidence type="ECO:0000256" key="7">
    <source>
        <dbReference type="PIRSR" id="PIRSR000517-1"/>
    </source>
</evidence>
<dbReference type="GO" id="GO:0004838">
    <property type="term" value="F:L-tyrosine-2-oxoglutarate transaminase activity"/>
    <property type="evidence" value="ECO:0007669"/>
    <property type="project" value="TreeGrafter"/>
</dbReference>
<protein>
    <submittedName>
        <fullName evidence="10">Tyrosine aminotransferase</fullName>
    </submittedName>
</protein>
<evidence type="ECO:0000313" key="10">
    <source>
        <dbReference type="EMBL" id="ORY90900.1"/>
    </source>
</evidence>
<dbReference type="PANTHER" id="PTHR45744">
    <property type="entry name" value="TYROSINE AMINOTRANSFERASE"/>
    <property type="match status" value="1"/>
</dbReference>
<dbReference type="NCBIfam" id="TIGR01265">
    <property type="entry name" value="tyr_nico_aTase"/>
    <property type="match status" value="1"/>
</dbReference>
<keyword evidence="4 10" id="KW-0808">Transferase</keyword>
<comment type="similarity">
    <text evidence="2 6">Belongs to the class-I pyridoxal-phosphate-dependent aminotransferase family.</text>
</comment>
<evidence type="ECO:0000313" key="11">
    <source>
        <dbReference type="Proteomes" id="UP000193467"/>
    </source>
</evidence>
<proteinExistence type="inferred from homology"/>
<keyword evidence="5 6" id="KW-0663">Pyridoxal phosphate</keyword>
<accession>A0A1Y2G3J9</accession>
<dbReference type="Gene3D" id="3.90.1150.10">
    <property type="entry name" value="Aspartate Aminotransferase, domain 1"/>
    <property type="match status" value="1"/>
</dbReference>
<dbReference type="EMBL" id="MCGR01000003">
    <property type="protein sequence ID" value="ORY90900.1"/>
    <property type="molecule type" value="Genomic_DNA"/>
</dbReference>
<evidence type="ECO:0000256" key="4">
    <source>
        <dbReference type="ARBA" id="ARBA00022679"/>
    </source>
</evidence>
<reference evidence="10 11" key="1">
    <citation type="submission" date="2016-07" db="EMBL/GenBank/DDBJ databases">
        <title>Pervasive Adenine N6-methylation of Active Genes in Fungi.</title>
        <authorList>
            <consortium name="DOE Joint Genome Institute"/>
            <person name="Mondo S.J."/>
            <person name="Dannebaum R.O."/>
            <person name="Kuo R.C."/>
            <person name="Labutti K."/>
            <person name="Haridas S."/>
            <person name="Kuo A."/>
            <person name="Salamov A."/>
            <person name="Ahrendt S.R."/>
            <person name="Lipzen A."/>
            <person name="Sullivan W."/>
            <person name="Andreopoulos W.B."/>
            <person name="Clum A."/>
            <person name="Lindquist E."/>
            <person name="Daum C."/>
            <person name="Ramamoorthy G.K."/>
            <person name="Gryganskyi A."/>
            <person name="Culley D."/>
            <person name="Magnuson J.K."/>
            <person name="James T.Y."/>
            <person name="O'Malley M.A."/>
            <person name="Stajich J.E."/>
            <person name="Spatafora J.W."/>
            <person name="Visel A."/>
            <person name="Grigoriev I.V."/>
        </authorList>
    </citation>
    <scope>NUCLEOTIDE SEQUENCE [LARGE SCALE GENOMIC DNA]</scope>
    <source>
        <strain evidence="10 11">62-1032</strain>
    </source>
</reference>
<keyword evidence="11" id="KW-1185">Reference proteome</keyword>
<comment type="cofactor">
    <cofactor evidence="1 6 7">
        <name>pyridoxal 5'-phosphate</name>
        <dbReference type="ChEBI" id="CHEBI:597326"/>
    </cofactor>
</comment>
<dbReference type="InterPro" id="IPR015424">
    <property type="entry name" value="PyrdxlP-dep_Trfase"/>
</dbReference>
<feature type="modified residue" description="N6-(pyridoxal phosphate)lysine" evidence="7">
    <location>
        <position position="290"/>
    </location>
</feature>
<dbReference type="SUPFAM" id="SSF53383">
    <property type="entry name" value="PLP-dependent transferases"/>
    <property type="match status" value="1"/>
</dbReference>
<dbReference type="InterPro" id="IPR005958">
    <property type="entry name" value="TyrNic_aminoTrfase"/>
</dbReference>
<evidence type="ECO:0000256" key="1">
    <source>
        <dbReference type="ARBA" id="ARBA00001933"/>
    </source>
</evidence>
<dbReference type="PANTHER" id="PTHR45744:SF2">
    <property type="entry name" value="TYROSINE AMINOTRANSFERASE"/>
    <property type="match status" value="1"/>
</dbReference>
<dbReference type="STRING" id="106004.A0A1Y2G3J9"/>
<dbReference type="CDD" id="cd00609">
    <property type="entry name" value="AAT_like"/>
    <property type="match status" value="1"/>
</dbReference>
<dbReference type="GO" id="GO:0006572">
    <property type="term" value="P:L-tyrosine catabolic process"/>
    <property type="evidence" value="ECO:0007669"/>
    <property type="project" value="TreeGrafter"/>
</dbReference>
<organism evidence="10 11">
    <name type="scientific">Leucosporidium creatinivorum</name>
    <dbReference type="NCBI Taxonomy" id="106004"/>
    <lineage>
        <taxon>Eukaryota</taxon>
        <taxon>Fungi</taxon>
        <taxon>Dikarya</taxon>
        <taxon>Basidiomycota</taxon>
        <taxon>Pucciniomycotina</taxon>
        <taxon>Microbotryomycetes</taxon>
        <taxon>Leucosporidiales</taxon>
        <taxon>Leucosporidium</taxon>
    </lineage>
</organism>
<evidence type="ECO:0000256" key="8">
    <source>
        <dbReference type="SAM" id="MobiDB-lite"/>
    </source>
</evidence>
<comment type="caution">
    <text evidence="10">The sequence shown here is derived from an EMBL/GenBank/DDBJ whole genome shotgun (WGS) entry which is preliminary data.</text>
</comment>
<evidence type="ECO:0000259" key="9">
    <source>
        <dbReference type="Pfam" id="PF00155"/>
    </source>
</evidence>
<evidence type="ECO:0000256" key="5">
    <source>
        <dbReference type="ARBA" id="ARBA00022898"/>
    </source>
</evidence>
<dbReference type="InterPro" id="IPR004839">
    <property type="entry name" value="Aminotransferase_I/II_large"/>
</dbReference>